<feature type="signal peptide" evidence="16">
    <location>
        <begin position="1"/>
        <end position="20"/>
    </location>
</feature>
<accession>A0A498IV82</accession>
<evidence type="ECO:0000256" key="10">
    <source>
        <dbReference type="ARBA" id="ARBA00023157"/>
    </source>
</evidence>
<keyword evidence="9 13" id="KW-0408">Iron</keyword>
<feature type="chain" id="PRO_5019612677" description="Peroxidase" evidence="16">
    <location>
        <begin position="21"/>
        <end position="291"/>
    </location>
</feature>
<evidence type="ECO:0000256" key="14">
    <source>
        <dbReference type="PIRSR" id="PIRSR600823-4"/>
    </source>
</evidence>
<dbReference type="PANTHER" id="PTHR31388:SF147">
    <property type="entry name" value="PEROXIDASE 58"/>
    <property type="match status" value="1"/>
</dbReference>
<feature type="binding site" evidence="13">
    <location>
        <position position="210"/>
    </location>
    <ligand>
        <name>Ca(2+)</name>
        <dbReference type="ChEBI" id="CHEBI:29108"/>
        <label>2</label>
    </ligand>
</feature>
<evidence type="ECO:0000256" key="1">
    <source>
        <dbReference type="ARBA" id="ARBA00000189"/>
    </source>
</evidence>
<dbReference type="AlphaFoldDB" id="A0A498IV82"/>
<feature type="binding site" evidence="13">
    <location>
        <position position="67"/>
    </location>
    <ligand>
        <name>Ca(2+)</name>
        <dbReference type="ChEBI" id="CHEBI:29108"/>
        <label>1</label>
    </ligand>
</feature>
<evidence type="ECO:0000313" key="18">
    <source>
        <dbReference type="EMBL" id="RXH85283.1"/>
    </source>
</evidence>
<feature type="disulfide bond" evidence="15">
    <location>
        <begin position="68"/>
        <end position="73"/>
    </location>
</feature>
<dbReference type="InterPro" id="IPR000823">
    <property type="entry name" value="Peroxidase_pln"/>
</dbReference>
<feature type="site" description="Transition state stabilizer" evidence="14">
    <location>
        <position position="62"/>
    </location>
</feature>
<dbReference type="GO" id="GO:0042744">
    <property type="term" value="P:hydrogen peroxide catabolic process"/>
    <property type="evidence" value="ECO:0007669"/>
    <property type="project" value="UniProtKB-KW"/>
</dbReference>
<feature type="binding site" evidence="13">
    <location>
        <position position="72"/>
    </location>
    <ligand>
        <name>Ca(2+)</name>
        <dbReference type="ChEBI" id="CHEBI:29108"/>
        <label>1</label>
    </ligand>
</feature>
<feature type="binding site" evidence="13">
    <location>
        <position position="218"/>
    </location>
    <ligand>
        <name>Ca(2+)</name>
        <dbReference type="ChEBI" id="CHEBI:29108"/>
        <label>2</label>
    </ligand>
</feature>
<feature type="binding site" evidence="13">
    <location>
        <position position="76"/>
    </location>
    <ligand>
        <name>Ca(2+)</name>
        <dbReference type="ChEBI" id="CHEBI:29108"/>
        <label>1</label>
    </ligand>
</feature>
<dbReference type="InterPro" id="IPR002016">
    <property type="entry name" value="Haem_peroxidase"/>
</dbReference>
<evidence type="ECO:0000256" key="11">
    <source>
        <dbReference type="PIRSR" id="PIRSR600823-1"/>
    </source>
</evidence>
<keyword evidence="10 15" id="KW-1015">Disulfide bond</keyword>
<dbReference type="PANTHER" id="PTHR31388">
    <property type="entry name" value="PEROXIDASE 72-RELATED"/>
    <property type="match status" value="1"/>
</dbReference>
<dbReference type="PROSITE" id="PS00435">
    <property type="entry name" value="PEROXIDASE_1"/>
    <property type="match status" value="1"/>
</dbReference>
<feature type="disulfide bond" evidence="15">
    <location>
        <begin position="165"/>
        <end position="197"/>
    </location>
</feature>
<feature type="binding site" evidence="13">
    <location>
        <position position="74"/>
    </location>
    <ligand>
        <name>Ca(2+)</name>
        <dbReference type="ChEBI" id="CHEBI:29108"/>
        <label>1</label>
    </ligand>
</feature>
<keyword evidence="8 16" id="KW-0560">Oxidoreductase</keyword>
<keyword evidence="16" id="KW-0964">Secreted</keyword>
<dbReference type="Gene3D" id="1.10.420.10">
    <property type="entry name" value="Peroxidase, domain 2"/>
    <property type="match status" value="1"/>
</dbReference>
<dbReference type="Pfam" id="PF00141">
    <property type="entry name" value="peroxidase"/>
    <property type="match status" value="2"/>
</dbReference>
<evidence type="ECO:0000256" key="8">
    <source>
        <dbReference type="ARBA" id="ARBA00023002"/>
    </source>
</evidence>
<evidence type="ECO:0000256" key="2">
    <source>
        <dbReference type="ARBA" id="ARBA00002322"/>
    </source>
</evidence>
<keyword evidence="7 13" id="KW-0479">Metal-binding</keyword>
<dbReference type="InterPro" id="IPR010255">
    <property type="entry name" value="Haem_peroxidase_sf"/>
</dbReference>
<comment type="similarity">
    <text evidence="16">Belongs to the peroxidase family. Classical plant (class III) peroxidase subfamily.</text>
</comment>
<keyword evidence="13 16" id="KW-0106">Calcium</keyword>
<dbReference type="GO" id="GO:0046872">
    <property type="term" value="F:metal ion binding"/>
    <property type="evidence" value="ECO:0007669"/>
    <property type="project" value="UniProtKB-UniRule"/>
</dbReference>
<keyword evidence="16" id="KW-0732">Signal</keyword>
<comment type="function">
    <text evidence="2">Removal of H(2)O(2), oxidation of toxic reductants, biosynthesis and degradation of lignin, suberization, auxin catabolism, response to environmental stresses such as wounding, pathogen attack and oxidative stress. These functions might be dependent on each isozyme/isoform in each plant tissue.</text>
</comment>
<evidence type="ECO:0000313" key="19">
    <source>
        <dbReference type="Proteomes" id="UP000290289"/>
    </source>
</evidence>
<feature type="binding site" evidence="13">
    <location>
        <position position="70"/>
    </location>
    <ligand>
        <name>Ca(2+)</name>
        <dbReference type="ChEBI" id="CHEBI:29108"/>
        <label>1</label>
    </ligand>
</feature>
<dbReference type="PRINTS" id="PR00461">
    <property type="entry name" value="PLPEROXIDASE"/>
</dbReference>
<dbReference type="SUPFAM" id="SSF48113">
    <property type="entry name" value="Heme-dependent peroxidases"/>
    <property type="match status" value="1"/>
</dbReference>
<feature type="binding site" evidence="13">
    <location>
        <position position="213"/>
    </location>
    <ligand>
        <name>Ca(2+)</name>
        <dbReference type="ChEBI" id="CHEBI:29108"/>
        <label>2</label>
    </ligand>
</feature>
<feature type="binding site" description="axial binding residue" evidence="13">
    <location>
        <position position="158"/>
    </location>
    <ligand>
        <name>heme b</name>
        <dbReference type="ChEBI" id="CHEBI:60344"/>
    </ligand>
    <ligandPart>
        <name>Fe</name>
        <dbReference type="ChEBI" id="CHEBI:18248"/>
    </ligandPart>
</feature>
<comment type="cofactor">
    <cofactor evidence="13 16">
        <name>Ca(2+)</name>
        <dbReference type="ChEBI" id="CHEBI:29108"/>
    </cofactor>
    <text evidence="13 16">Binds 2 calcium ions per subunit.</text>
</comment>
<evidence type="ECO:0000256" key="15">
    <source>
        <dbReference type="PIRSR" id="PIRSR600823-5"/>
    </source>
</evidence>
<name>A0A498IV82_MALDO</name>
<sequence>MSSFSIAGAIFVLVITSVLGNVNAQLSSTFYSTTCPNVTSIVRGVVEQAQQNDIRIGAKLIRVHFHDCFVNGCDGSIMLDNADGIDSEKDAAIASQILVSENGGPTWEVQLGRRDSRTANRAGTTAIPGFNESLDQLSQKFRDAGLDSTDLVALSGAHTFGRARCSTFVHRLYNFSGTGNPDPTIEAGYLETLRQTCPQNGNGDTLNDLDQSTRDAFDNNYFTNLQNNRGLLQTDQVLFSTSGDTVAIVNRFANSQSDFFDSFGQSMINMGNIGVLTGTNGEIRTNCRRVN</sequence>
<feature type="binding site" evidence="12">
    <location>
        <position position="128"/>
    </location>
    <ligand>
        <name>substrate</name>
    </ligand>
</feature>
<dbReference type="EC" id="1.11.1.7" evidence="4 16"/>
<dbReference type="GO" id="GO:0020037">
    <property type="term" value="F:heme binding"/>
    <property type="evidence" value="ECO:0007669"/>
    <property type="project" value="UniProtKB-UniRule"/>
</dbReference>
<dbReference type="GO" id="GO:0006979">
    <property type="term" value="P:response to oxidative stress"/>
    <property type="evidence" value="ECO:0007669"/>
    <property type="project" value="UniProtKB-UniRule"/>
</dbReference>
<feature type="domain" description="Plant heme peroxidase family profile" evidence="17">
    <location>
        <begin position="25"/>
        <end position="291"/>
    </location>
</feature>
<evidence type="ECO:0000256" key="12">
    <source>
        <dbReference type="PIRSR" id="PIRSR600823-2"/>
    </source>
</evidence>
<evidence type="ECO:0000256" key="6">
    <source>
        <dbReference type="ARBA" id="ARBA00022617"/>
    </source>
</evidence>
<keyword evidence="6 16" id="KW-0349">Heme</keyword>
<protein>
    <recommendedName>
        <fullName evidence="4 16">Peroxidase</fullName>
        <ecNumber evidence="4 16">1.11.1.7</ecNumber>
    </recommendedName>
</protein>
<evidence type="ECO:0000256" key="9">
    <source>
        <dbReference type="ARBA" id="ARBA00023004"/>
    </source>
</evidence>
<dbReference type="InterPro" id="IPR019794">
    <property type="entry name" value="Peroxidases_AS"/>
</dbReference>
<evidence type="ECO:0000256" key="16">
    <source>
        <dbReference type="RuleBase" id="RU362060"/>
    </source>
</evidence>
<comment type="cofactor">
    <cofactor evidence="13 16">
        <name>heme b</name>
        <dbReference type="ChEBI" id="CHEBI:60344"/>
    </cofactor>
    <text evidence="13 16">Binds 1 heme b (iron(II)-protoporphyrin IX) group per subunit.</text>
</comment>
<organism evidence="18 19">
    <name type="scientific">Malus domestica</name>
    <name type="common">Apple</name>
    <name type="synonym">Pyrus malus</name>
    <dbReference type="NCBI Taxonomy" id="3750"/>
    <lineage>
        <taxon>Eukaryota</taxon>
        <taxon>Viridiplantae</taxon>
        <taxon>Streptophyta</taxon>
        <taxon>Embryophyta</taxon>
        <taxon>Tracheophyta</taxon>
        <taxon>Spermatophyta</taxon>
        <taxon>Magnoliopsida</taxon>
        <taxon>eudicotyledons</taxon>
        <taxon>Gunneridae</taxon>
        <taxon>Pentapetalae</taxon>
        <taxon>rosids</taxon>
        <taxon>fabids</taxon>
        <taxon>Rosales</taxon>
        <taxon>Rosaceae</taxon>
        <taxon>Amygdaloideae</taxon>
        <taxon>Maleae</taxon>
        <taxon>Malus</taxon>
    </lineage>
</organism>
<dbReference type="GO" id="GO:0005576">
    <property type="term" value="C:extracellular region"/>
    <property type="evidence" value="ECO:0007669"/>
    <property type="project" value="UniProtKB-SubCell"/>
</dbReference>
<dbReference type="Gene3D" id="1.10.520.10">
    <property type="match status" value="2"/>
</dbReference>
<evidence type="ECO:0000256" key="5">
    <source>
        <dbReference type="ARBA" id="ARBA00022559"/>
    </source>
</evidence>
<comment type="catalytic activity">
    <reaction evidence="1 16">
        <text>2 a phenolic donor + H2O2 = 2 a phenolic radical donor + 2 H2O</text>
        <dbReference type="Rhea" id="RHEA:56136"/>
        <dbReference type="ChEBI" id="CHEBI:15377"/>
        <dbReference type="ChEBI" id="CHEBI:16240"/>
        <dbReference type="ChEBI" id="CHEBI:139520"/>
        <dbReference type="ChEBI" id="CHEBI:139521"/>
        <dbReference type="EC" id="1.11.1.7"/>
    </reaction>
</comment>
<keyword evidence="16" id="KW-0376">Hydrogen peroxide</keyword>
<feature type="binding site" evidence="13">
    <location>
        <position position="159"/>
    </location>
    <ligand>
        <name>Ca(2+)</name>
        <dbReference type="ChEBI" id="CHEBI:29108"/>
        <label>2</label>
    </ligand>
</feature>
<dbReference type="InterPro" id="IPR019793">
    <property type="entry name" value="Peroxidases_heam-ligand_BS"/>
</dbReference>
<comment type="subcellular location">
    <subcellularLocation>
        <location evidence="16">Secreted</location>
    </subcellularLocation>
</comment>
<feature type="binding site" evidence="13">
    <location>
        <position position="88"/>
    </location>
    <ligand>
        <name>Ca(2+)</name>
        <dbReference type="ChEBI" id="CHEBI:29108"/>
        <label>1</label>
    </ligand>
</feature>
<dbReference type="EMBL" id="RDQH01000337">
    <property type="protein sequence ID" value="RXH85283.1"/>
    <property type="molecule type" value="Genomic_DNA"/>
</dbReference>
<evidence type="ECO:0000256" key="13">
    <source>
        <dbReference type="PIRSR" id="PIRSR600823-3"/>
    </source>
</evidence>
<reference evidence="18 19" key="1">
    <citation type="submission" date="2018-10" db="EMBL/GenBank/DDBJ databases">
        <title>A high-quality apple genome assembly.</title>
        <authorList>
            <person name="Hu J."/>
        </authorList>
    </citation>
    <scope>NUCLEOTIDE SEQUENCE [LARGE SCALE GENOMIC DNA]</scope>
    <source>
        <strain evidence="19">cv. HFTH1</strain>
        <tissue evidence="18">Young leaf</tissue>
    </source>
</reference>
<evidence type="ECO:0000256" key="4">
    <source>
        <dbReference type="ARBA" id="ARBA00012313"/>
    </source>
</evidence>
<keyword evidence="19" id="KW-1185">Reference proteome</keyword>
<dbReference type="FunFam" id="1.10.420.10:FF:000001">
    <property type="entry name" value="Peroxidase"/>
    <property type="match status" value="1"/>
</dbReference>
<dbReference type="PROSITE" id="PS50873">
    <property type="entry name" value="PEROXIDASE_4"/>
    <property type="match status" value="1"/>
</dbReference>
<evidence type="ECO:0000256" key="3">
    <source>
        <dbReference type="ARBA" id="ARBA00006873"/>
    </source>
</evidence>
<comment type="similarity">
    <text evidence="3">Belongs to the peroxidase family. Ascorbate peroxidase subfamily.</text>
</comment>
<feature type="active site" description="Proton acceptor" evidence="11">
    <location>
        <position position="66"/>
    </location>
</feature>
<keyword evidence="5 16" id="KW-0575">Peroxidase</keyword>
<evidence type="ECO:0000256" key="7">
    <source>
        <dbReference type="ARBA" id="ARBA00022723"/>
    </source>
</evidence>
<dbReference type="CDD" id="cd00693">
    <property type="entry name" value="secretory_peroxidase"/>
    <property type="match status" value="1"/>
</dbReference>
<dbReference type="InterPro" id="IPR033905">
    <property type="entry name" value="Secretory_peroxidase"/>
</dbReference>
<proteinExistence type="inferred from homology"/>
<dbReference type="Proteomes" id="UP000290289">
    <property type="component" value="Chromosome 11"/>
</dbReference>
<dbReference type="GO" id="GO:0140825">
    <property type="term" value="F:lactoperoxidase activity"/>
    <property type="evidence" value="ECO:0007669"/>
    <property type="project" value="UniProtKB-EC"/>
</dbReference>
<evidence type="ECO:0000259" key="17">
    <source>
        <dbReference type="PROSITE" id="PS50873"/>
    </source>
</evidence>
<dbReference type="PROSITE" id="PS00436">
    <property type="entry name" value="PEROXIDASE_2"/>
    <property type="match status" value="1"/>
</dbReference>
<comment type="caution">
    <text evidence="18">The sequence shown here is derived from an EMBL/GenBank/DDBJ whole genome shotgun (WGS) entry which is preliminary data.</text>
</comment>
<gene>
    <name evidence="18" type="ORF">DVH24_042051</name>
</gene>
<dbReference type="PRINTS" id="PR00458">
    <property type="entry name" value="PEROXIDASE"/>
</dbReference>